<keyword evidence="3" id="KW-1185">Reference proteome</keyword>
<feature type="compositionally biased region" description="Basic and acidic residues" evidence="1">
    <location>
        <begin position="257"/>
        <end position="273"/>
    </location>
</feature>
<feature type="region of interest" description="Disordered" evidence="1">
    <location>
        <begin position="536"/>
        <end position="557"/>
    </location>
</feature>
<feature type="region of interest" description="Disordered" evidence="1">
    <location>
        <begin position="342"/>
        <end position="363"/>
    </location>
</feature>
<feature type="compositionally biased region" description="Basic residues" evidence="1">
    <location>
        <begin position="186"/>
        <end position="195"/>
    </location>
</feature>
<evidence type="ECO:0000313" key="2">
    <source>
        <dbReference type="EMBL" id="KAJ9667938.1"/>
    </source>
</evidence>
<feature type="region of interest" description="Disordered" evidence="1">
    <location>
        <begin position="1"/>
        <end position="80"/>
    </location>
</feature>
<feature type="region of interest" description="Disordered" evidence="1">
    <location>
        <begin position="101"/>
        <end position="121"/>
    </location>
</feature>
<sequence length="644" mass="69914">MFSSPAKRRKTSHPPPEPAQEGADRSDVRQTPTRASFLSPTKASLARFNPNLLPKSTPTRSGASRPGSQGRPSSRGQQLRAYVLGDAEVLEAGLVAVMRTPNDAPVAPRPGSQARGDSVQKNINAQIARELETVARQSFLAYEKIVGSETPAEEEEADLPLTPSQRGIHDVGDHTPRGILYSSPSKRAKRSKALAKKLNSSPSKPRDQTHRGDETEEQARPEVAASQPEAEILDGEQTTATRTGEDQQVPGAASQESEAKQQEKDRLLQEMKALEDQVKRLEHAVHTLDTGPSNSDFENPQDLDSRIALINETNATLKPPDSPKRPPLSQLLTSFLPFSKPLAYRTEPAPPTPDAPTPSHAPLALDDPLPYLTLFTPFTITSSISTTPAPQSPTLHHTLTLTSPSSLLHATLHLHISPDPEPCITSLDLATLSPWAEPELGPWLRRCAAENDVGGVGWALGSYWELAIRRVECWGRCEKAWPELLGRGVGGDGEKAEKGGKVGMGKGKAGGQANAELERLDVRSDGEEGLEEVSGVGDIIAGPGDGTGGKGKRAASRRELRRHLGRTELVFQSAEVKLRIVWRIQFDWTGEAESVVRAQAAFPPAWHEADERRSLHKVPATFERLVRERGVFEAVRVVVGLLFT</sequence>
<evidence type="ECO:0000313" key="3">
    <source>
        <dbReference type="Proteomes" id="UP001172684"/>
    </source>
</evidence>
<evidence type="ECO:0000256" key="1">
    <source>
        <dbReference type="SAM" id="MobiDB-lite"/>
    </source>
</evidence>
<reference evidence="2" key="1">
    <citation type="submission" date="2022-10" db="EMBL/GenBank/DDBJ databases">
        <title>Culturing micro-colonial fungi from biological soil crusts in the Mojave desert and describing Neophaeococcomyces mojavensis, and introducing the new genera and species Taxawa tesnikishii.</title>
        <authorList>
            <person name="Kurbessoian T."/>
            <person name="Stajich J.E."/>
        </authorList>
    </citation>
    <scope>NUCLEOTIDE SEQUENCE</scope>
    <source>
        <strain evidence="2">TK_1</strain>
    </source>
</reference>
<feature type="compositionally biased region" description="Basic and acidic residues" evidence="1">
    <location>
        <begin position="167"/>
        <end position="176"/>
    </location>
</feature>
<proteinExistence type="predicted"/>
<feature type="compositionally biased region" description="Basic and acidic residues" evidence="1">
    <location>
        <begin position="204"/>
        <end position="220"/>
    </location>
</feature>
<name>A0ABQ9P1N1_9PEZI</name>
<evidence type="ECO:0008006" key="4">
    <source>
        <dbReference type="Google" id="ProtNLM"/>
    </source>
</evidence>
<dbReference type="Proteomes" id="UP001172684">
    <property type="component" value="Unassembled WGS sequence"/>
</dbReference>
<feature type="compositionally biased region" description="Basic residues" evidence="1">
    <location>
        <begin position="1"/>
        <end position="12"/>
    </location>
</feature>
<feature type="compositionally biased region" description="Low complexity" evidence="1">
    <location>
        <begin position="60"/>
        <end position="78"/>
    </location>
</feature>
<feature type="compositionally biased region" description="Polar residues" evidence="1">
    <location>
        <begin position="29"/>
        <end position="42"/>
    </location>
</feature>
<accession>A0ABQ9P1N1</accession>
<protein>
    <recommendedName>
        <fullName evidence="4">Monopolin complex subunit Csm1/Pcs1 C-terminal domain-containing protein</fullName>
    </recommendedName>
</protein>
<gene>
    <name evidence="2" type="ORF">H2201_001743</name>
</gene>
<comment type="caution">
    <text evidence="2">The sequence shown here is derived from an EMBL/GenBank/DDBJ whole genome shotgun (WGS) entry which is preliminary data.</text>
</comment>
<organism evidence="2 3">
    <name type="scientific">Coniosporium apollinis</name>
    <dbReference type="NCBI Taxonomy" id="61459"/>
    <lineage>
        <taxon>Eukaryota</taxon>
        <taxon>Fungi</taxon>
        <taxon>Dikarya</taxon>
        <taxon>Ascomycota</taxon>
        <taxon>Pezizomycotina</taxon>
        <taxon>Dothideomycetes</taxon>
        <taxon>Dothideomycetes incertae sedis</taxon>
        <taxon>Coniosporium</taxon>
    </lineage>
</organism>
<feature type="region of interest" description="Disordered" evidence="1">
    <location>
        <begin position="147"/>
        <end position="273"/>
    </location>
</feature>
<dbReference type="EMBL" id="JAPDRL010000009">
    <property type="protein sequence ID" value="KAJ9667938.1"/>
    <property type="molecule type" value="Genomic_DNA"/>
</dbReference>